<dbReference type="STRING" id="1321606.SAMD00020551_0493"/>
<accession>A0A0A8WXG7</accession>
<comment type="caution">
    <text evidence="1">The sequence shown here is derived from an EMBL/GenBank/DDBJ whole genome shotgun (WGS) entry which is preliminary data.</text>
</comment>
<dbReference type="AlphaFoldDB" id="A0A0A8WXG7"/>
<reference evidence="1 2" key="1">
    <citation type="submission" date="2013-06" db="EMBL/GenBank/DDBJ databases">
        <title>Whole genome shotgun sequence of Bacillus selenatarsenatis SF-1.</title>
        <authorList>
            <person name="Kuroda M."/>
            <person name="Sei K."/>
            <person name="Yamashita M."/>
            <person name="Ike M."/>
        </authorList>
    </citation>
    <scope>NUCLEOTIDE SEQUENCE [LARGE SCALE GENOMIC DNA]</scope>
    <source>
        <strain evidence="1 2">SF-1</strain>
    </source>
</reference>
<sequence>MKQCFCLFLFVFLITGCSQETTTNEKGITKIQNGNVKVYEDVLTLEDVEEDVDGDGQKERIILNVSPAPQTHPENEGQYLWDDSQVWQLVVKDGNKQYTLYDDHVQGLAELYIVNEKENQNAVVFQQKGTNLKLSVFRGKDGYFEKEVVYNSEMMLHRSTIK</sequence>
<protein>
    <recommendedName>
        <fullName evidence="3">Lipoprotein</fullName>
    </recommendedName>
</protein>
<gene>
    <name evidence="1" type="ORF">SAMD00020551_0493</name>
</gene>
<dbReference type="PROSITE" id="PS51257">
    <property type="entry name" value="PROKAR_LIPOPROTEIN"/>
    <property type="match status" value="1"/>
</dbReference>
<dbReference type="RefSeq" id="WP_041964318.1">
    <property type="nucleotide sequence ID" value="NZ_BASE01000012.1"/>
</dbReference>
<proteinExistence type="predicted"/>
<name>A0A0A8WXG7_MESS1</name>
<dbReference type="Proteomes" id="UP000031014">
    <property type="component" value="Unassembled WGS sequence"/>
</dbReference>
<organism evidence="1 2">
    <name type="scientific">Mesobacillus selenatarsenatis (strain DSM 18680 / JCM 14380 / FERM P-15431 / SF-1)</name>
    <dbReference type="NCBI Taxonomy" id="1321606"/>
    <lineage>
        <taxon>Bacteria</taxon>
        <taxon>Bacillati</taxon>
        <taxon>Bacillota</taxon>
        <taxon>Bacilli</taxon>
        <taxon>Bacillales</taxon>
        <taxon>Bacillaceae</taxon>
        <taxon>Mesobacillus</taxon>
    </lineage>
</organism>
<evidence type="ECO:0000313" key="1">
    <source>
        <dbReference type="EMBL" id="GAM12360.1"/>
    </source>
</evidence>
<evidence type="ECO:0000313" key="2">
    <source>
        <dbReference type="Proteomes" id="UP000031014"/>
    </source>
</evidence>
<evidence type="ECO:0008006" key="3">
    <source>
        <dbReference type="Google" id="ProtNLM"/>
    </source>
</evidence>
<keyword evidence="2" id="KW-1185">Reference proteome</keyword>
<dbReference type="EMBL" id="BASE01000012">
    <property type="protein sequence ID" value="GAM12360.1"/>
    <property type="molecule type" value="Genomic_DNA"/>
</dbReference>
<dbReference type="OrthoDB" id="2067411at2"/>